<dbReference type="InterPro" id="IPR029006">
    <property type="entry name" value="ADF-H/Gelsolin-like_dom_sf"/>
</dbReference>
<dbReference type="GO" id="GO:0030042">
    <property type="term" value="P:actin filament depolymerization"/>
    <property type="evidence" value="ECO:0007669"/>
    <property type="project" value="InterPro"/>
</dbReference>
<keyword evidence="5" id="KW-1185">Reference proteome</keyword>
<dbReference type="Pfam" id="PF00241">
    <property type="entry name" value="Cofilin_ADF"/>
    <property type="match status" value="1"/>
</dbReference>
<dbReference type="PANTHER" id="PTHR11913">
    <property type="entry name" value="COFILIN-RELATED"/>
    <property type="match status" value="1"/>
</dbReference>
<dbReference type="PROSITE" id="PS51263">
    <property type="entry name" value="ADF_H"/>
    <property type="match status" value="1"/>
</dbReference>
<dbReference type="EMBL" id="JAPDFW010000053">
    <property type="protein sequence ID" value="KAJ5078507.1"/>
    <property type="molecule type" value="Genomic_DNA"/>
</dbReference>
<dbReference type="AlphaFoldDB" id="A0A9Q0RFT1"/>
<dbReference type="CDD" id="cd11286">
    <property type="entry name" value="ADF_cofilin_like"/>
    <property type="match status" value="1"/>
</dbReference>
<dbReference type="OrthoDB" id="10249245at2759"/>
<name>A0A9Q0RFT1_ANAIG</name>
<comment type="caution">
    <text evidence="4">The sequence shown here is derived from an EMBL/GenBank/DDBJ whole genome shotgun (WGS) entry which is preliminary data.</text>
</comment>
<dbReference type="GO" id="GO:0015629">
    <property type="term" value="C:actin cytoskeleton"/>
    <property type="evidence" value="ECO:0007669"/>
    <property type="project" value="InterPro"/>
</dbReference>
<dbReference type="InterPro" id="IPR002108">
    <property type="entry name" value="ADF-H"/>
</dbReference>
<organism evidence="4 5">
    <name type="scientific">Anaeramoeba ignava</name>
    <name type="common">Anaerobic marine amoeba</name>
    <dbReference type="NCBI Taxonomy" id="1746090"/>
    <lineage>
        <taxon>Eukaryota</taxon>
        <taxon>Metamonada</taxon>
        <taxon>Anaeramoebidae</taxon>
        <taxon>Anaeramoeba</taxon>
    </lineage>
</organism>
<sequence length="140" mass="16381">MDAGIRAEDECIKKFNEFKMGNQISYLIYRLSDDLKRIIIEKIGEKEEKFEDFVSNFIEKKSRYGVYCVNYELDDGSKRSKIVFFSWIPRGASIKEKMLFATSKSKFKRELVGLSVEIQATDESEITFENVIEKVTSKFK</sequence>
<feature type="domain" description="ADF-H" evidence="3">
    <location>
        <begin position="2"/>
        <end position="136"/>
    </location>
</feature>
<evidence type="ECO:0000256" key="1">
    <source>
        <dbReference type="ARBA" id="ARBA00006844"/>
    </source>
</evidence>
<dbReference type="SUPFAM" id="SSF55753">
    <property type="entry name" value="Actin depolymerizing proteins"/>
    <property type="match status" value="1"/>
</dbReference>
<proteinExistence type="inferred from homology"/>
<evidence type="ECO:0000313" key="5">
    <source>
        <dbReference type="Proteomes" id="UP001149090"/>
    </source>
</evidence>
<dbReference type="OMA" id="YAIYDME"/>
<accession>A0A9Q0RFT1</accession>
<protein>
    <submittedName>
        <fullName evidence="4">Cofilin/actin-depolymerizing factor</fullName>
    </submittedName>
</protein>
<dbReference type="GO" id="GO:0003779">
    <property type="term" value="F:actin binding"/>
    <property type="evidence" value="ECO:0007669"/>
    <property type="project" value="UniProtKB-KW"/>
</dbReference>
<dbReference type="SMART" id="SM00102">
    <property type="entry name" value="ADF"/>
    <property type="match status" value="1"/>
</dbReference>
<evidence type="ECO:0000256" key="2">
    <source>
        <dbReference type="ARBA" id="ARBA00023203"/>
    </source>
</evidence>
<reference evidence="4" key="1">
    <citation type="submission" date="2022-10" db="EMBL/GenBank/DDBJ databases">
        <title>Novel sulphate-reducing endosymbionts in the free-living metamonad Anaeramoeba.</title>
        <authorList>
            <person name="Jerlstrom-Hultqvist J."/>
            <person name="Cepicka I."/>
            <person name="Gallot-Lavallee L."/>
            <person name="Salas-Leiva D."/>
            <person name="Curtis B.A."/>
            <person name="Zahonova K."/>
            <person name="Pipaliya S."/>
            <person name="Dacks J."/>
            <person name="Roger A.J."/>
        </authorList>
    </citation>
    <scope>NUCLEOTIDE SEQUENCE</scope>
    <source>
        <strain evidence="4">BMAN</strain>
    </source>
</reference>
<gene>
    <name evidence="4" type="ORF">M0811_04832</name>
</gene>
<dbReference type="InterPro" id="IPR017904">
    <property type="entry name" value="ADF/Cofilin"/>
</dbReference>
<dbReference type="Proteomes" id="UP001149090">
    <property type="component" value="Unassembled WGS sequence"/>
</dbReference>
<dbReference type="Gene3D" id="3.40.20.10">
    <property type="entry name" value="Severin"/>
    <property type="match status" value="1"/>
</dbReference>
<comment type="similarity">
    <text evidence="1">Belongs to the actin-binding proteins ADF family.</text>
</comment>
<evidence type="ECO:0000313" key="4">
    <source>
        <dbReference type="EMBL" id="KAJ5078507.1"/>
    </source>
</evidence>
<evidence type="ECO:0000259" key="3">
    <source>
        <dbReference type="PROSITE" id="PS51263"/>
    </source>
</evidence>
<keyword evidence="2" id="KW-0009">Actin-binding</keyword>